<dbReference type="Proteomes" id="UP000887565">
    <property type="component" value="Unplaced"/>
</dbReference>
<proteinExistence type="predicted"/>
<keyword evidence="1" id="KW-0732">Signal</keyword>
<feature type="signal peptide" evidence="1">
    <location>
        <begin position="1"/>
        <end position="22"/>
    </location>
</feature>
<evidence type="ECO:0000256" key="1">
    <source>
        <dbReference type="SAM" id="SignalP"/>
    </source>
</evidence>
<evidence type="ECO:0000313" key="3">
    <source>
        <dbReference type="WBParaSite" id="nRc.2.0.1.t45164-RA"/>
    </source>
</evidence>
<keyword evidence="2" id="KW-1185">Reference proteome</keyword>
<accession>A0A915L1Y8</accession>
<name>A0A915L1Y8_ROMCU</name>
<reference evidence="3" key="1">
    <citation type="submission" date="2022-11" db="UniProtKB">
        <authorList>
            <consortium name="WormBaseParasite"/>
        </authorList>
    </citation>
    <scope>IDENTIFICATION</scope>
</reference>
<sequence>MNHEHWLLLYFVEILSYHSVVPFYKASYNVEKDLYHGDIYCYYPQSHKCEKTSITYGKVCFQGYRSCRQFTHQPVQMWLFDKTKKQCIQSTSKNPDSTLFETKEKCDANYRVKQKTKRNATCFGSGISSCFETKELQFVYSHLKKICLLNIVKGQRSPMAYSTYTSCARDNGVRYCLDESSKQCMKILSKRDNTARLCFGYESECKAYSVCIQLQKVIFLKTKG</sequence>
<organism evidence="2 3">
    <name type="scientific">Romanomermis culicivorax</name>
    <name type="common">Nematode worm</name>
    <dbReference type="NCBI Taxonomy" id="13658"/>
    <lineage>
        <taxon>Eukaryota</taxon>
        <taxon>Metazoa</taxon>
        <taxon>Ecdysozoa</taxon>
        <taxon>Nematoda</taxon>
        <taxon>Enoplea</taxon>
        <taxon>Dorylaimia</taxon>
        <taxon>Mermithida</taxon>
        <taxon>Mermithoidea</taxon>
        <taxon>Mermithidae</taxon>
        <taxon>Romanomermis</taxon>
    </lineage>
</organism>
<dbReference type="AlphaFoldDB" id="A0A915L1Y8"/>
<protein>
    <submittedName>
        <fullName evidence="3">BPTI/Kunitz inhibitor domain-containing protein</fullName>
    </submittedName>
</protein>
<feature type="chain" id="PRO_5037148413" evidence="1">
    <location>
        <begin position="23"/>
        <end position="224"/>
    </location>
</feature>
<evidence type="ECO:0000313" key="2">
    <source>
        <dbReference type="Proteomes" id="UP000887565"/>
    </source>
</evidence>
<dbReference type="WBParaSite" id="nRc.2.0.1.t45164-RA">
    <property type="protein sequence ID" value="nRc.2.0.1.t45164-RA"/>
    <property type="gene ID" value="nRc.2.0.1.g45164"/>
</dbReference>